<evidence type="ECO:0000313" key="3">
    <source>
        <dbReference type="EMBL" id="TDO16824.1"/>
    </source>
</evidence>
<evidence type="ECO:0000259" key="2">
    <source>
        <dbReference type="PROSITE" id="PS50943"/>
    </source>
</evidence>
<dbReference type="SMART" id="SM00530">
    <property type="entry name" value="HTH_XRE"/>
    <property type="match status" value="1"/>
</dbReference>
<dbReference type="SUPFAM" id="SSF47413">
    <property type="entry name" value="lambda repressor-like DNA-binding domains"/>
    <property type="match status" value="1"/>
</dbReference>
<dbReference type="Pfam" id="PF01381">
    <property type="entry name" value="HTH_3"/>
    <property type="match status" value="1"/>
</dbReference>
<keyword evidence="1" id="KW-0238">DNA-binding</keyword>
<evidence type="ECO:0000256" key="1">
    <source>
        <dbReference type="ARBA" id="ARBA00023125"/>
    </source>
</evidence>
<dbReference type="InterPro" id="IPR013430">
    <property type="entry name" value="Toxin_antidote_HigA"/>
</dbReference>
<dbReference type="AlphaFoldDB" id="A0A4R6I5P5"/>
<dbReference type="PANTHER" id="PTHR36924:SF1">
    <property type="entry name" value="ANTITOXIN HIGA-1"/>
    <property type="match status" value="1"/>
</dbReference>
<feature type="domain" description="HTH cro/C1-type" evidence="2">
    <location>
        <begin position="23"/>
        <end position="63"/>
    </location>
</feature>
<organism evidence="3 4">
    <name type="scientific">Halomonas ventosae</name>
    <dbReference type="NCBI Taxonomy" id="229007"/>
    <lineage>
        <taxon>Bacteria</taxon>
        <taxon>Pseudomonadati</taxon>
        <taxon>Pseudomonadota</taxon>
        <taxon>Gammaproteobacteria</taxon>
        <taxon>Oceanospirillales</taxon>
        <taxon>Halomonadaceae</taxon>
        <taxon>Halomonas</taxon>
    </lineage>
</organism>
<name>A0A4R6I5P5_9GAMM</name>
<gene>
    <name evidence="3" type="ORF">DFO68_101357</name>
</gene>
<dbReference type="Gene3D" id="1.10.260.40">
    <property type="entry name" value="lambda repressor-like DNA-binding domains"/>
    <property type="match status" value="1"/>
</dbReference>
<dbReference type="PROSITE" id="PS50943">
    <property type="entry name" value="HTH_CROC1"/>
    <property type="match status" value="1"/>
</dbReference>
<evidence type="ECO:0000313" key="4">
    <source>
        <dbReference type="Proteomes" id="UP000295150"/>
    </source>
</evidence>
<protein>
    <submittedName>
        <fullName evidence="3">Addiction module HigA family antidote</fullName>
    </submittedName>
</protein>
<keyword evidence="4" id="KW-1185">Reference proteome</keyword>
<dbReference type="InterPro" id="IPR001387">
    <property type="entry name" value="Cro/C1-type_HTH"/>
</dbReference>
<dbReference type="InterPro" id="IPR010982">
    <property type="entry name" value="Lambda_DNA-bd_dom_sf"/>
</dbReference>
<sequence length="96" mass="10388">MSTTGMHNPPHPGEMLREDVLGALGISVAETARRLGMSRVALSRVLHGHAAISPALAVRLERAGAGTARHWLAMQTAYDLWQAEHSEQPEVRQLAS</sequence>
<reference evidence="3 4" key="1">
    <citation type="submission" date="2019-03" db="EMBL/GenBank/DDBJ databases">
        <title>Freshwater and sediment microbial communities from various areas in North America, analyzing microbe dynamics in response to fracking.</title>
        <authorList>
            <person name="Lamendella R."/>
        </authorList>
    </citation>
    <scope>NUCLEOTIDE SEQUENCE [LARGE SCALE GENOMIC DNA]</scope>
    <source>
        <strain evidence="3 4">1_TX</strain>
    </source>
</reference>
<dbReference type="CDD" id="cd00093">
    <property type="entry name" value="HTH_XRE"/>
    <property type="match status" value="1"/>
</dbReference>
<dbReference type="NCBIfam" id="TIGR02607">
    <property type="entry name" value="antidote_HigA"/>
    <property type="match status" value="1"/>
</dbReference>
<proteinExistence type="predicted"/>
<accession>A0A4R6I5P5</accession>
<dbReference type="EMBL" id="SNWH01000001">
    <property type="protein sequence ID" value="TDO16824.1"/>
    <property type="molecule type" value="Genomic_DNA"/>
</dbReference>
<dbReference type="RefSeq" id="WP_243726382.1">
    <property type="nucleotide sequence ID" value="NZ_SNWH01000001.1"/>
</dbReference>
<dbReference type="PANTHER" id="PTHR36924">
    <property type="entry name" value="ANTITOXIN HIGA-1"/>
    <property type="match status" value="1"/>
</dbReference>
<comment type="caution">
    <text evidence="3">The sequence shown here is derived from an EMBL/GenBank/DDBJ whole genome shotgun (WGS) entry which is preliminary data.</text>
</comment>
<dbReference type="Proteomes" id="UP000295150">
    <property type="component" value="Unassembled WGS sequence"/>
</dbReference>
<dbReference type="GO" id="GO:0003677">
    <property type="term" value="F:DNA binding"/>
    <property type="evidence" value="ECO:0007669"/>
    <property type="project" value="UniProtKB-KW"/>
</dbReference>